<dbReference type="RefSeq" id="WP_020173121.1">
    <property type="nucleotide sequence ID" value="NZ_CP073075.1"/>
</dbReference>
<keyword evidence="1" id="KW-1133">Transmembrane helix</keyword>
<evidence type="ECO:0000313" key="2">
    <source>
        <dbReference type="EMBL" id="NKY02936.1"/>
    </source>
</evidence>
<evidence type="ECO:0000313" key="3">
    <source>
        <dbReference type="Proteomes" id="UP000563898"/>
    </source>
</evidence>
<evidence type="ECO:0000256" key="1">
    <source>
        <dbReference type="SAM" id="Phobius"/>
    </source>
</evidence>
<keyword evidence="1" id="KW-0812">Transmembrane</keyword>
<gene>
    <name evidence="2" type="ORF">HGA05_15305</name>
</gene>
<keyword evidence="1" id="KW-0472">Membrane</keyword>
<organism evidence="2 3">
    <name type="scientific">Gordonia polyisoprenivorans</name>
    <dbReference type="NCBI Taxonomy" id="84595"/>
    <lineage>
        <taxon>Bacteria</taxon>
        <taxon>Bacillati</taxon>
        <taxon>Actinomycetota</taxon>
        <taxon>Actinomycetes</taxon>
        <taxon>Mycobacteriales</taxon>
        <taxon>Gordoniaceae</taxon>
        <taxon>Gordonia</taxon>
    </lineage>
</organism>
<evidence type="ECO:0008006" key="4">
    <source>
        <dbReference type="Google" id="ProtNLM"/>
    </source>
</evidence>
<dbReference type="Proteomes" id="UP000563898">
    <property type="component" value="Unassembled WGS sequence"/>
</dbReference>
<accession>A0A846WPN1</accession>
<proteinExistence type="predicted"/>
<feature type="transmembrane region" description="Helical" evidence="1">
    <location>
        <begin position="77"/>
        <end position="100"/>
    </location>
</feature>
<name>A0A846WPN1_9ACTN</name>
<feature type="transmembrane region" description="Helical" evidence="1">
    <location>
        <begin position="51"/>
        <end position="71"/>
    </location>
</feature>
<protein>
    <recommendedName>
        <fullName evidence="4">Transmembrane protein</fullName>
    </recommendedName>
</protein>
<dbReference type="EMBL" id="JAAXPC010000008">
    <property type="protein sequence ID" value="NKY02936.1"/>
    <property type="molecule type" value="Genomic_DNA"/>
</dbReference>
<comment type="caution">
    <text evidence="2">The sequence shown here is derived from an EMBL/GenBank/DDBJ whole genome shotgun (WGS) entry which is preliminary data.</text>
</comment>
<dbReference type="AlphaFoldDB" id="A0A846WPN1"/>
<reference evidence="2 3" key="1">
    <citation type="submission" date="2020-04" db="EMBL/GenBank/DDBJ databases">
        <title>MicrobeNet Type strains.</title>
        <authorList>
            <person name="Nicholson A.C."/>
        </authorList>
    </citation>
    <scope>NUCLEOTIDE SEQUENCE [LARGE SCALE GENOMIC DNA]</scope>
    <source>
        <strain evidence="2 3">ATCC BAA-14</strain>
    </source>
</reference>
<sequence length="102" mass="10061">MAFDPTVAGVAVGLVGGFGAFRATGRRELGGVVVTSAGAYCTREWLRRGPAVAGGLLGSYVAAFAISHPLAKKIGAWPSVFAATAAAAAVTVAVTSAVPVKS</sequence>